<protein>
    <submittedName>
        <fullName evidence="2">Oxidoreductase</fullName>
    </submittedName>
</protein>
<organism evidence="2 3">
    <name type="scientific">Limosilactobacillus fermentum</name>
    <name type="common">Lactobacillus fermentum</name>
    <dbReference type="NCBI Taxonomy" id="1613"/>
    <lineage>
        <taxon>Bacteria</taxon>
        <taxon>Bacillati</taxon>
        <taxon>Bacillota</taxon>
        <taxon>Bacilli</taxon>
        <taxon>Lactobacillales</taxon>
        <taxon>Lactobacillaceae</taxon>
        <taxon>Limosilactobacillus</taxon>
    </lineage>
</organism>
<evidence type="ECO:0000313" key="3">
    <source>
        <dbReference type="Proteomes" id="UP000185427"/>
    </source>
</evidence>
<accession>A0A1L7GXQ6</accession>
<evidence type="ECO:0000259" key="1">
    <source>
        <dbReference type="Pfam" id="PF13460"/>
    </source>
</evidence>
<gene>
    <name evidence="2" type="ORF">BUW47_10450</name>
</gene>
<sequence length="219" mass="24104">MNVTILAANGQIAHLVEERLLTEPTFKDVQLTLMLRHPERLSELNDNPWVTLLDGDLTNPTNVIQATKDADLIRSAVVDHDQTNRPTKNIIAAAKLNGVERVVETSLLGLYNEVPGEFGDWNRDYCFNGDPTGTTAVLTDQLLAESGLTYTTLRLPWLNDRPEVNYTLTHRHDQFVGVSGSRRSIADVVCRIIADPSLGANDSLGIGDPTTEGATRPVY</sequence>
<proteinExistence type="predicted"/>
<dbReference type="EMBL" id="CP019030">
    <property type="protein sequence ID" value="APU46782.1"/>
    <property type="molecule type" value="Genomic_DNA"/>
</dbReference>
<dbReference type="AlphaFoldDB" id="A0A1L7GXQ6"/>
<dbReference type="Proteomes" id="UP000185427">
    <property type="component" value="Chromosome"/>
</dbReference>
<dbReference type="InterPro" id="IPR016040">
    <property type="entry name" value="NAD(P)-bd_dom"/>
</dbReference>
<evidence type="ECO:0000313" key="2">
    <source>
        <dbReference type="EMBL" id="APU46782.1"/>
    </source>
</evidence>
<dbReference type="PANTHER" id="PTHR15020">
    <property type="entry name" value="FLAVIN REDUCTASE-RELATED"/>
    <property type="match status" value="1"/>
</dbReference>
<reference evidence="2 3" key="1">
    <citation type="submission" date="2016-12" db="EMBL/GenBank/DDBJ databases">
        <title>Complete Genome Sequence of Lactobacillus fermentum Strain SNUV175, a Probiotic for Treatment of Bacterial Vaginosis.</title>
        <authorList>
            <person name="Lee S."/>
            <person name="You H.J."/>
            <person name="Kwon B."/>
            <person name="Ko G."/>
        </authorList>
    </citation>
    <scope>NUCLEOTIDE SEQUENCE [LARGE SCALE GENOMIC DNA]</scope>
    <source>
        <strain evidence="2 3">SNUV175</strain>
    </source>
</reference>
<dbReference type="OrthoDB" id="9803892at2"/>
<feature type="domain" description="NAD(P)-binding" evidence="1">
    <location>
        <begin position="8"/>
        <end position="196"/>
    </location>
</feature>
<dbReference type="PANTHER" id="PTHR15020:SF50">
    <property type="entry name" value="UPF0659 PROTEIN YMR090W"/>
    <property type="match status" value="1"/>
</dbReference>
<dbReference type="Gene3D" id="3.40.50.720">
    <property type="entry name" value="NAD(P)-binding Rossmann-like Domain"/>
    <property type="match status" value="1"/>
</dbReference>
<dbReference type="RefSeq" id="WP_075667685.1">
    <property type="nucleotide sequence ID" value="NZ_CP019030.1"/>
</dbReference>
<dbReference type="SUPFAM" id="SSF51735">
    <property type="entry name" value="NAD(P)-binding Rossmann-fold domains"/>
    <property type="match status" value="1"/>
</dbReference>
<dbReference type="Pfam" id="PF13460">
    <property type="entry name" value="NAD_binding_10"/>
    <property type="match status" value="1"/>
</dbReference>
<name>A0A1L7GXQ6_LIMFE</name>
<dbReference type="InterPro" id="IPR036291">
    <property type="entry name" value="NAD(P)-bd_dom_sf"/>
</dbReference>